<feature type="transmembrane region" description="Helical" evidence="1">
    <location>
        <begin position="129"/>
        <end position="149"/>
    </location>
</feature>
<dbReference type="EMBL" id="JACHMK010000001">
    <property type="protein sequence ID" value="MBB6334528.1"/>
    <property type="molecule type" value="Genomic_DNA"/>
</dbReference>
<evidence type="ECO:0000259" key="2">
    <source>
        <dbReference type="Pfam" id="PF02517"/>
    </source>
</evidence>
<dbReference type="PANTHER" id="PTHR39430:SF1">
    <property type="entry name" value="PROTEASE"/>
    <property type="match status" value="1"/>
</dbReference>
<feature type="transmembrane region" description="Helical" evidence="1">
    <location>
        <begin position="263"/>
        <end position="281"/>
    </location>
</feature>
<evidence type="ECO:0000313" key="4">
    <source>
        <dbReference type="Proteomes" id="UP000617426"/>
    </source>
</evidence>
<dbReference type="GO" id="GO:0080120">
    <property type="term" value="P:CAAX-box protein maturation"/>
    <property type="evidence" value="ECO:0007669"/>
    <property type="project" value="UniProtKB-ARBA"/>
</dbReference>
<feature type="transmembrane region" description="Helical" evidence="1">
    <location>
        <begin position="210"/>
        <end position="228"/>
    </location>
</feature>
<feature type="domain" description="CAAX prenyl protease 2/Lysostaphin resistance protein A-like" evidence="2">
    <location>
        <begin position="130"/>
        <end position="223"/>
    </location>
</feature>
<dbReference type="InterPro" id="IPR003675">
    <property type="entry name" value="Rce1/LyrA-like_dom"/>
</dbReference>
<gene>
    <name evidence="3" type="ORF">HD592_001093</name>
</gene>
<comment type="caution">
    <text evidence="3">The sequence shown here is derived from an EMBL/GenBank/DDBJ whole genome shotgun (WGS) entry which is preliminary data.</text>
</comment>
<dbReference type="Proteomes" id="UP000617426">
    <property type="component" value="Unassembled WGS sequence"/>
</dbReference>
<name>A0A923E219_9ACTO</name>
<dbReference type="RefSeq" id="WP_184452422.1">
    <property type="nucleotide sequence ID" value="NZ_JACHMK010000001.1"/>
</dbReference>
<keyword evidence="3" id="KW-0645">Protease</keyword>
<reference evidence="3" key="1">
    <citation type="submission" date="2020-08" db="EMBL/GenBank/DDBJ databases">
        <title>Sequencing the genomes of 1000 actinobacteria strains.</title>
        <authorList>
            <person name="Klenk H.-P."/>
        </authorList>
    </citation>
    <scope>NUCLEOTIDE SEQUENCE</scope>
    <source>
        <strain evidence="3">DSM 10695</strain>
    </source>
</reference>
<keyword evidence="3" id="KW-0378">Hydrolase</keyword>
<dbReference type="Pfam" id="PF02517">
    <property type="entry name" value="Rce1-like"/>
    <property type="match status" value="1"/>
</dbReference>
<proteinExistence type="predicted"/>
<feature type="transmembrane region" description="Helical" evidence="1">
    <location>
        <begin position="186"/>
        <end position="205"/>
    </location>
</feature>
<evidence type="ECO:0000313" key="3">
    <source>
        <dbReference type="EMBL" id="MBB6334528.1"/>
    </source>
</evidence>
<feature type="transmembrane region" description="Helical" evidence="1">
    <location>
        <begin position="27"/>
        <end position="52"/>
    </location>
</feature>
<accession>A0A923E219</accession>
<feature type="transmembrane region" description="Helical" evidence="1">
    <location>
        <begin position="58"/>
        <end position="80"/>
    </location>
</feature>
<dbReference type="PANTHER" id="PTHR39430">
    <property type="entry name" value="MEMBRANE-ASSOCIATED PROTEASE-RELATED"/>
    <property type="match status" value="1"/>
</dbReference>
<keyword evidence="1" id="KW-1133">Transmembrane helix</keyword>
<evidence type="ECO:0000256" key="1">
    <source>
        <dbReference type="SAM" id="Phobius"/>
    </source>
</evidence>
<protein>
    <submittedName>
        <fullName evidence="3">Membrane protease YdiL (CAAX protease family)</fullName>
    </submittedName>
</protein>
<keyword evidence="1" id="KW-0472">Membrane</keyword>
<dbReference type="AlphaFoldDB" id="A0A923E219"/>
<organism evidence="3 4">
    <name type="scientific">Schaalia hyovaginalis</name>
    <dbReference type="NCBI Taxonomy" id="29316"/>
    <lineage>
        <taxon>Bacteria</taxon>
        <taxon>Bacillati</taxon>
        <taxon>Actinomycetota</taxon>
        <taxon>Actinomycetes</taxon>
        <taxon>Actinomycetales</taxon>
        <taxon>Actinomycetaceae</taxon>
        <taxon>Schaalia</taxon>
    </lineage>
</organism>
<feature type="transmembrane region" description="Helical" evidence="1">
    <location>
        <begin position="92"/>
        <end position="117"/>
    </location>
</feature>
<dbReference type="GO" id="GO:0004175">
    <property type="term" value="F:endopeptidase activity"/>
    <property type="evidence" value="ECO:0007669"/>
    <property type="project" value="UniProtKB-ARBA"/>
</dbReference>
<sequence>MAVPAPRNQHRPDSSDLMIERIGRRPILQVILGLVVFIVAEGLGALLAQVIGGDTGTGVGGVIGALLALGGYLLLMRFIAERSPLEFARRGALCELGAGVLIGTALMCAVVGAAALAGAYRVVGFNAQAALFSFAGLSIMAGVAEEILFRGLLLRILEHRIGTWWALGLTSVLFGGVHLINPEATLMGAVAIALEAGLLLGACFILTRRLWLVIGVHAAWNFVQGGIFSSDVSGTGSGDTGLLSASIEGPAALTGGDMGFEGSLSAVVVCLACAIILLLLARRRGLILPGMKSRSS</sequence>
<feature type="transmembrane region" description="Helical" evidence="1">
    <location>
        <begin position="161"/>
        <end position="180"/>
    </location>
</feature>
<keyword evidence="4" id="KW-1185">Reference proteome</keyword>
<keyword evidence="1" id="KW-0812">Transmembrane</keyword>
<dbReference type="GO" id="GO:0006508">
    <property type="term" value="P:proteolysis"/>
    <property type="evidence" value="ECO:0007669"/>
    <property type="project" value="UniProtKB-KW"/>
</dbReference>